<evidence type="ECO:0000256" key="1">
    <source>
        <dbReference type="ARBA" id="ARBA00009370"/>
    </source>
</evidence>
<dbReference type="GO" id="GO:0006465">
    <property type="term" value="P:signal peptide processing"/>
    <property type="evidence" value="ECO:0007669"/>
    <property type="project" value="InterPro"/>
</dbReference>
<dbReference type="AlphaFoldDB" id="A0A139BNQ1"/>
<evidence type="ECO:0000259" key="4">
    <source>
        <dbReference type="Pfam" id="PF10502"/>
    </source>
</evidence>
<dbReference type="InterPro" id="IPR036286">
    <property type="entry name" value="LexA/Signal_pep-like_sf"/>
</dbReference>
<dbReference type="Pfam" id="PF10502">
    <property type="entry name" value="Peptidase_S26"/>
    <property type="match status" value="1"/>
</dbReference>
<dbReference type="Proteomes" id="UP000070578">
    <property type="component" value="Unassembled WGS sequence"/>
</dbReference>
<keyword evidence="3" id="KW-0378">Hydrolase</keyword>
<name>A0A139BNQ1_9PROT</name>
<keyword evidence="3" id="KW-0472">Membrane</keyword>
<dbReference type="InterPro" id="IPR019533">
    <property type="entry name" value="Peptidase_S26"/>
</dbReference>
<accession>A0A139BNQ1</accession>
<keyword evidence="3" id="KW-0812">Transmembrane</keyword>
<reference evidence="5 6" key="2">
    <citation type="submission" date="2016-03" db="EMBL/GenBank/DDBJ databases">
        <title>New uncultured bacterium of the family Gallionellaceae from acid mine drainage: description and reconstruction of genome based on metagenomic analysis of microbial community.</title>
        <authorList>
            <person name="Kadnikov V."/>
            <person name="Ivasenko D."/>
            <person name="Beletsky A."/>
            <person name="Mardanov A."/>
            <person name="Danilova E."/>
            <person name="Pimenov N."/>
            <person name="Karnachuk O."/>
            <person name="Ravin N."/>
        </authorList>
    </citation>
    <scope>NUCLEOTIDE SEQUENCE [LARGE SCALE GENOMIC DNA]</scope>
    <source>
        <strain evidence="5">ShG14-8</strain>
    </source>
</reference>
<dbReference type="GO" id="GO:0016020">
    <property type="term" value="C:membrane"/>
    <property type="evidence" value="ECO:0007669"/>
    <property type="project" value="UniProtKB-SubCell"/>
</dbReference>
<dbReference type="GO" id="GO:0009003">
    <property type="term" value="F:signal peptidase activity"/>
    <property type="evidence" value="ECO:0007669"/>
    <property type="project" value="UniProtKB-EC"/>
</dbReference>
<evidence type="ECO:0000256" key="2">
    <source>
        <dbReference type="ARBA" id="ARBA00019232"/>
    </source>
</evidence>
<dbReference type="GO" id="GO:0004252">
    <property type="term" value="F:serine-type endopeptidase activity"/>
    <property type="evidence" value="ECO:0007669"/>
    <property type="project" value="InterPro"/>
</dbReference>
<proteinExistence type="inferred from homology"/>
<reference evidence="5 6" key="1">
    <citation type="submission" date="2016-02" db="EMBL/GenBank/DDBJ databases">
        <authorList>
            <person name="Wen L."/>
            <person name="He K."/>
            <person name="Yang H."/>
        </authorList>
    </citation>
    <scope>NUCLEOTIDE SEQUENCE [LARGE SCALE GENOMIC DNA]</scope>
    <source>
        <strain evidence="5">ShG14-8</strain>
    </source>
</reference>
<dbReference type="EC" id="3.4.21.89" evidence="3"/>
<gene>
    <name evidence="5" type="ORF">AWT59_3262</name>
</gene>
<keyword evidence="3" id="KW-1133">Transmembrane helix</keyword>
<dbReference type="PANTHER" id="PTHR43390:SF1">
    <property type="entry name" value="CHLOROPLAST PROCESSING PEPTIDASE"/>
    <property type="match status" value="1"/>
</dbReference>
<dbReference type="InterPro" id="IPR000223">
    <property type="entry name" value="Pept_S26A_signal_pept_1"/>
</dbReference>
<dbReference type="Gene3D" id="2.10.109.10">
    <property type="entry name" value="Umud Fragment, subunit A"/>
    <property type="match status" value="1"/>
</dbReference>
<dbReference type="PANTHER" id="PTHR43390">
    <property type="entry name" value="SIGNAL PEPTIDASE I"/>
    <property type="match status" value="1"/>
</dbReference>
<comment type="catalytic activity">
    <reaction evidence="3">
        <text>Cleavage of hydrophobic, N-terminal signal or leader sequences from secreted and periplasmic proteins.</text>
        <dbReference type="EC" id="3.4.21.89"/>
    </reaction>
</comment>
<feature type="domain" description="Peptidase S26" evidence="4">
    <location>
        <begin position="35"/>
        <end position="179"/>
    </location>
</feature>
<dbReference type="EMBL" id="LSLI01000184">
    <property type="protein sequence ID" value="KXS30614.1"/>
    <property type="molecule type" value="Genomic_DNA"/>
</dbReference>
<dbReference type="SUPFAM" id="SSF51306">
    <property type="entry name" value="LexA/Signal peptidase"/>
    <property type="match status" value="1"/>
</dbReference>
<comment type="subcellular location">
    <subcellularLocation>
        <location evidence="3">Membrane</location>
        <topology evidence="3">Single-pass type II membrane protein</topology>
    </subcellularLocation>
</comment>
<comment type="caution">
    <text evidence="5">The sequence shown here is derived from an EMBL/GenBank/DDBJ whole genome shotgun (WGS) entry which is preliminary data.</text>
</comment>
<comment type="similarity">
    <text evidence="1 3">Belongs to the peptidase S26 family.</text>
</comment>
<evidence type="ECO:0000313" key="5">
    <source>
        <dbReference type="EMBL" id="KXS30614.1"/>
    </source>
</evidence>
<evidence type="ECO:0000256" key="3">
    <source>
        <dbReference type="RuleBase" id="RU362042"/>
    </source>
</evidence>
<evidence type="ECO:0000313" key="6">
    <source>
        <dbReference type="Proteomes" id="UP000070578"/>
    </source>
</evidence>
<dbReference type="NCBIfam" id="TIGR02227">
    <property type="entry name" value="sigpep_I_bact"/>
    <property type="match status" value="1"/>
</dbReference>
<organism evidence="5 6">
    <name type="scientific">Candidatus Gallionella acididurans</name>
    <dbReference type="NCBI Taxonomy" id="1796491"/>
    <lineage>
        <taxon>Bacteria</taxon>
        <taxon>Pseudomonadati</taxon>
        <taxon>Pseudomonadota</taxon>
        <taxon>Betaproteobacteria</taxon>
        <taxon>Nitrosomonadales</taxon>
        <taxon>Gallionellaceae</taxon>
        <taxon>Gallionella</taxon>
    </lineage>
</organism>
<sequence length="182" mass="20388">MGQDCRMKNILSLKAWLWAVSRLDALYAHLLRNYLVYIALILGYAVFSAHYELSINVSESLPGTLYLVEKGTMPTRNKYVAFYYPSDFIYPKGTHFLKRVVGIEGDVVTSQNHHFFVNNKEVGFAMTATSAGKPIQANDFAGVIPAGHFYVRGDHPLSLDSRYKAVGLVSARMVIGRGFKVF</sequence>
<keyword evidence="3" id="KW-0645">Protease</keyword>
<feature type="transmembrane region" description="Helical" evidence="3">
    <location>
        <begin position="35"/>
        <end position="53"/>
    </location>
</feature>
<protein>
    <recommendedName>
        <fullName evidence="2 3">Signal peptidase I</fullName>
        <ecNumber evidence="3">3.4.21.89</ecNumber>
    </recommendedName>
</protein>